<organism evidence="1 2">
    <name type="scientific">Pseudomonas gorinensis</name>
    <dbReference type="NCBI Taxonomy" id="3240790"/>
    <lineage>
        <taxon>Bacteria</taxon>
        <taxon>Pseudomonadati</taxon>
        <taxon>Pseudomonadota</taxon>
        <taxon>Gammaproteobacteria</taxon>
        <taxon>Pseudomonadales</taxon>
        <taxon>Pseudomonadaceae</taxon>
        <taxon>Pseudomonas</taxon>
    </lineage>
</organism>
<protein>
    <submittedName>
        <fullName evidence="1">Uncharacterized protein</fullName>
    </submittedName>
</protein>
<dbReference type="Proteomes" id="UP000018725">
    <property type="component" value="Chromosome"/>
</dbReference>
<accession>A0ACA7P3U4</accession>
<evidence type="ECO:0000313" key="1">
    <source>
        <dbReference type="EMBL" id="AHC34637.1"/>
    </source>
</evidence>
<dbReference type="EMBL" id="CP006852">
    <property type="protein sequence ID" value="AHC34637.1"/>
    <property type="molecule type" value="Genomic_DNA"/>
</dbReference>
<reference evidence="1 2" key="1">
    <citation type="journal article" date="2014" name="Genome Announc.">
        <title>Complete Genome Sequence of Pseudomonas sp. Strain TKP, Isolated from a gamma-Hexachlorocyclohexane-Degrading Mixed Culture.</title>
        <authorList>
            <person name="Ohtsubo Y."/>
            <person name="Kishida K."/>
            <person name="Sato T."/>
            <person name="Tabata M."/>
            <person name="Kawasumi T."/>
            <person name="Ogura Y."/>
            <person name="Hayashi T."/>
            <person name="Tsuda M."/>
            <person name="Nagata Y."/>
        </authorList>
    </citation>
    <scope>NUCLEOTIDE SEQUENCE [LARGE SCALE GENOMIC DNA]</scope>
    <source>
        <strain evidence="1 2">TKP</strain>
    </source>
</reference>
<proteinExistence type="predicted"/>
<evidence type="ECO:0000313" key="2">
    <source>
        <dbReference type="Proteomes" id="UP000018725"/>
    </source>
</evidence>
<sequence>MVVLSMIALFGTAAFCFEHLATRSEKKKKAK</sequence>
<name>A0ACA7P3U4_9PSED</name>
<gene>
    <name evidence="1" type="ORF">U771_10520</name>
</gene>
<keyword evidence="2" id="KW-1185">Reference proteome</keyword>